<comment type="caution">
    <text evidence="1">The sequence shown here is derived from an EMBL/GenBank/DDBJ whole genome shotgun (WGS) entry which is preliminary data.</text>
</comment>
<protein>
    <submittedName>
        <fullName evidence="1">Uncharacterized protein</fullName>
    </submittedName>
</protein>
<dbReference type="AlphaFoldDB" id="A0A645AZ54"/>
<organism evidence="1">
    <name type="scientific">bioreactor metagenome</name>
    <dbReference type="NCBI Taxonomy" id="1076179"/>
    <lineage>
        <taxon>unclassified sequences</taxon>
        <taxon>metagenomes</taxon>
        <taxon>ecological metagenomes</taxon>
    </lineage>
</organism>
<gene>
    <name evidence="1" type="ORF">SDC9_104905</name>
</gene>
<accession>A0A645AZ54</accession>
<name>A0A645AZ54_9ZZZZ</name>
<proteinExistence type="predicted"/>
<dbReference type="EMBL" id="VSSQ01016586">
    <property type="protein sequence ID" value="MPM58076.1"/>
    <property type="molecule type" value="Genomic_DNA"/>
</dbReference>
<reference evidence="1" key="1">
    <citation type="submission" date="2019-08" db="EMBL/GenBank/DDBJ databases">
        <authorList>
            <person name="Kucharzyk K."/>
            <person name="Murdoch R.W."/>
            <person name="Higgins S."/>
            <person name="Loffler F."/>
        </authorList>
    </citation>
    <scope>NUCLEOTIDE SEQUENCE</scope>
</reference>
<evidence type="ECO:0000313" key="1">
    <source>
        <dbReference type="EMBL" id="MPM58076.1"/>
    </source>
</evidence>
<sequence>MAIYNVGKGDGVYLKILNEDGTVRDWGFMKQWIGN</sequence>